<dbReference type="AlphaFoldDB" id="S3C3M7"/>
<evidence type="ECO:0000256" key="13">
    <source>
        <dbReference type="SAM" id="MobiDB-lite"/>
    </source>
</evidence>
<dbReference type="EMBL" id="KE148149">
    <property type="protein sequence ID" value="EPE08124.1"/>
    <property type="molecule type" value="Genomic_DNA"/>
</dbReference>
<proteinExistence type="inferred from homology"/>
<keyword evidence="9 12" id="KW-0256">Endoplasmic reticulum</keyword>
<dbReference type="GO" id="GO:0000009">
    <property type="term" value="F:alpha-1,6-mannosyltransferase activity"/>
    <property type="evidence" value="ECO:0007669"/>
    <property type="project" value="InterPro"/>
</dbReference>
<keyword evidence="5 12" id="KW-0337">GPI-anchor biosynthesis</keyword>
<gene>
    <name evidence="14" type="ORF">F503_00907</name>
</gene>
<keyword evidence="6 12" id="KW-0328">Glycosyltransferase</keyword>
<dbReference type="GO" id="GO:0031501">
    <property type="term" value="C:mannosyltransferase complex"/>
    <property type="evidence" value="ECO:0007669"/>
    <property type="project" value="TreeGrafter"/>
</dbReference>
<reference evidence="14 15" key="1">
    <citation type="journal article" date="2013" name="BMC Genomics">
        <title>The genome and transcriptome of the pine saprophyte Ophiostoma piceae, and a comparison with the bark beetle-associated pine pathogen Grosmannia clavigera.</title>
        <authorList>
            <person name="Haridas S."/>
            <person name="Wang Y."/>
            <person name="Lim L."/>
            <person name="Massoumi Alamouti S."/>
            <person name="Jackman S."/>
            <person name="Docking R."/>
            <person name="Robertson G."/>
            <person name="Birol I."/>
            <person name="Bohlmann J."/>
            <person name="Breuil C."/>
        </authorList>
    </citation>
    <scope>NUCLEOTIDE SEQUENCE [LARGE SCALE GENOMIC DNA]</scope>
    <source>
        <strain evidence="14 15">UAMH 11346</strain>
    </source>
</reference>
<keyword evidence="8 12" id="KW-0812">Transmembrane</keyword>
<feature type="transmembrane region" description="Helical" evidence="12">
    <location>
        <begin position="423"/>
        <end position="448"/>
    </location>
</feature>
<sequence>MPTTPTTTDAHSAPVHAQLLDHRKHPYRSLAVVFGVWKSLLLLIAVVARLAGPAYDTSGDLLEAAALVTSNGGNKSYFTTNNHAIPVGGIVSRLTSWDAIYFVQSAHRGYVYEQEWAFGAGLPLAVSAIRDGLNLIGLDAPVPVVAVAYVHVAHLLSVLVLYRLGQQLWLGSAGRTASFVAACLHVLSPAGLFLSAPYAESSCALFTFVGYAAYVAGRKQDTASAMSFSGDLLRLAAGISFGVATVFRTNGLLNGVVFAYEAVTEALHFLRQPSTSLFRRLVFIGLGGLCVAAGSAIPQTVAYLQFCSEPSGVPGEDYRSWCKATVPSIYNFVQERYWGSGRLFNYWTLSNLPLFILATPMLLVMARSSLDIWSSVSSNPKSVWAEKRGSEGNASKAGRDGPQSPVFDPRLSPIIRCMAATQLLLAVMAFTSYHVQIVSRLSSGYPVWYWWLAQNLAGGPKSGLAEGFVVFMVMYAAIQGILFASFLPPA</sequence>
<feature type="transmembrane region" description="Helical" evidence="12">
    <location>
        <begin position="468"/>
        <end position="487"/>
    </location>
</feature>
<feature type="transmembrane region" description="Helical" evidence="12">
    <location>
        <begin position="346"/>
        <end position="366"/>
    </location>
</feature>
<dbReference type="PANTHER" id="PTHR12468:SF2">
    <property type="entry name" value="GPI MANNOSYLTRANSFERASE 2"/>
    <property type="match status" value="1"/>
</dbReference>
<feature type="transmembrane region" description="Helical" evidence="12">
    <location>
        <begin position="140"/>
        <end position="162"/>
    </location>
</feature>
<dbReference type="STRING" id="1262450.S3C3M7"/>
<evidence type="ECO:0000313" key="14">
    <source>
        <dbReference type="EMBL" id="EPE08124.1"/>
    </source>
</evidence>
<dbReference type="GO" id="GO:0006506">
    <property type="term" value="P:GPI anchor biosynthetic process"/>
    <property type="evidence" value="ECO:0007669"/>
    <property type="project" value="UniProtKB-UniPathway"/>
</dbReference>
<dbReference type="VEuPathDB" id="FungiDB:F503_00907"/>
<evidence type="ECO:0000256" key="10">
    <source>
        <dbReference type="ARBA" id="ARBA00022989"/>
    </source>
</evidence>
<dbReference type="OMA" id="GALFIWC"/>
<feature type="region of interest" description="Disordered" evidence="13">
    <location>
        <begin position="384"/>
        <end position="405"/>
    </location>
</feature>
<keyword evidence="15" id="KW-1185">Reference proteome</keyword>
<comment type="caution">
    <text evidence="12">Lacks conserved residue(s) required for the propagation of feature annotation.</text>
</comment>
<dbReference type="Proteomes" id="UP000016923">
    <property type="component" value="Unassembled WGS sequence"/>
</dbReference>
<evidence type="ECO:0000256" key="5">
    <source>
        <dbReference type="ARBA" id="ARBA00022502"/>
    </source>
</evidence>
<dbReference type="OrthoDB" id="10252502at2759"/>
<organism evidence="14 15">
    <name type="scientific">Ophiostoma piceae (strain UAMH 11346)</name>
    <name type="common">Sap stain fungus</name>
    <dbReference type="NCBI Taxonomy" id="1262450"/>
    <lineage>
        <taxon>Eukaryota</taxon>
        <taxon>Fungi</taxon>
        <taxon>Dikarya</taxon>
        <taxon>Ascomycota</taxon>
        <taxon>Pezizomycotina</taxon>
        <taxon>Sordariomycetes</taxon>
        <taxon>Sordariomycetidae</taxon>
        <taxon>Ophiostomatales</taxon>
        <taxon>Ophiostomataceae</taxon>
        <taxon>Ophiostoma</taxon>
    </lineage>
</organism>
<accession>S3C3M7</accession>
<comment type="subcellular location">
    <subcellularLocation>
        <location evidence="1 12">Endoplasmic reticulum membrane</location>
        <topology evidence="1 12">Multi-pass membrane protein</topology>
    </subcellularLocation>
</comment>
<dbReference type="eggNOG" id="KOG2647">
    <property type="taxonomic scope" value="Eukaryota"/>
</dbReference>
<evidence type="ECO:0000256" key="2">
    <source>
        <dbReference type="ARBA" id="ARBA00004687"/>
    </source>
</evidence>
<keyword evidence="11 12" id="KW-0472">Membrane</keyword>
<comment type="function">
    <text evidence="12">Mannosyltransferase involved in glycosylphosphatidylinositol-anchor biosynthesis.</text>
</comment>
<dbReference type="PANTHER" id="PTHR12468">
    <property type="entry name" value="GPI MANNOSYLTRANSFERASE 2"/>
    <property type="match status" value="1"/>
</dbReference>
<dbReference type="GO" id="GO:0004376">
    <property type="term" value="F:GPI mannosyltransferase activity"/>
    <property type="evidence" value="ECO:0007669"/>
    <property type="project" value="InterPro"/>
</dbReference>
<keyword evidence="7 12" id="KW-0808">Transferase</keyword>
<dbReference type="UniPathway" id="UPA00196"/>
<evidence type="ECO:0000256" key="3">
    <source>
        <dbReference type="ARBA" id="ARBA00008698"/>
    </source>
</evidence>
<feature type="transmembrane region" description="Helical" evidence="12">
    <location>
        <begin position="281"/>
        <end position="304"/>
    </location>
</feature>
<feature type="transmembrane region" description="Helical" evidence="12">
    <location>
        <begin position="30"/>
        <end position="51"/>
    </location>
</feature>
<dbReference type="Pfam" id="PF04188">
    <property type="entry name" value="Mannosyl_trans2"/>
    <property type="match status" value="1"/>
</dbReference>
<comment type="similarity">
    <text evidence="3 12">Belongs to the PIGV family.</text>
</comment>
<dbReference type="GO" id="GO:0005789">
    <property type="term" value="C:endoplasmic reticulum membrane"/>
    <property type="evidence" value="ECO:0007669"/>
    <property type="project" value="UniProtKB-SubCell"/>
</dbReference>
<evidence type="ECO:0000256" key="1">
    <source>
        <dbReference type="ARBA" id="ARBA00004477"/>
    </source>
</evidence>
<evidence type="ECO:0000256" key="4">
    <source>
        <dbReference type="ARBA" id="ARBA00013795"/>
    </source>
</evidence>
<name>S3C3M7_OPHP1</name>
<evidence type="ECO:0000256" key="11">
    <source>
        <dbReference type="ARBA" id="ARBA00023136"/>
    </source>
</evidence>
<evidence type="ECO:0000256" key="6">
    <source>
        <dbReference type="ARBA" id="ARBA00022676"/>
    </source>
</evidence>
<evidence type="ECO:0000256" key="8">
    <source>
        <dbReference type="ARBA" id="ARBA00022692"/>
    </source>
</evidence>
<comment type="pathway">
    <text evidence="2 12">Glycolipid biosynthesis; glycosylphosphatidylinositol-anchor biosynthesis.</text>
</comment>
<protein>
    <recommendedName>
        <fullName evidence="4 12">GPI mannosyltransferase 2</fullName>
        <ecNumber evidence="12">2.4.1.-</ecNumber>
    </recommendedName>
</protein>
<evidence type="ECO:0000313" key="15">
    <source>
        <dbReference type="Proteomes" id="UP000016923"/>
    </source>
</evidence>
<keyword evidence="10 12" id="KW-1133">Transmembrane helix</keyword>
<evidence type="ECO:0000256" key="12">
    <source>
        <dbReference type="RuleBase" id="RU363112"/>
    </source>
</evidence>
<dbReference type="HOGENOM" id="CLU_029048_0_0_1"/>
<evidence type="ECO:0000256" key="7">
    <source>
        <dbReference type="ARBA" id="ARBA00022679"/>
    </source>
</evidence>
<dbReference type="InterPro" id="IPR007315">
    <property type="entry name" value="PIG-V/Gpi18"/>
</dbReference>
<evidence type="ECO:0000256" key="9">
    <source>
        <dbReference type="ARBA" id="ARBA00022824"/>
    </source>
</evidence>
<dbReference type="EC" id="2.4.1.-" evidence="12"/>
<feature type="transmembrane region" description="Helical" evidence="12">
    <location>
        <begin position="174"/>
        <end position="192"/>
    </location>
</feature>